<dbReference type="Proteomes" id="UP000666915">
    <property type="component" value="Unassembled WGS sequence"/>
</dbReference>
<reference evidence="2 3" key="1">
    <citation type="submission" date="2021-03" db="EMBL/GenBank/DDBJ databases">
        <authorList>
            <person name="Kanchanasin P."/>
            <person name="Saeng-In P."/>
            <person name="Phongsopitanun W."/>
            <person name="Yuki M."/>
            <person name="Kudo T."/>
            <person name="Ohkuma M."/>
            <person name="Tanasupawat S."/>
        </authorList>
    </citation>
    <scope>NUCLEOTIDE SEQUENCE [LARGE SCALE GENOMIC DNA]</scope>
    <source>
        <strain evidence="2 3">L46</strain>
    </source>
</reference>
<accession>A0ABS3R6H5</accession>
<comment type="caution">
    <text evidence="2">The sequence shown here is derived from an EMBL/GenBank/DDBJ whole genome shotgun (WGS) entry which is preliminary data.</text>
</comment>
<evidence type="ECO:0000256" key="1">
    <source>
        <dbReference type="SAM" id="MobiDB-lite"/>
    </source>
</evidence>
<name>A0ABS3R6H5_9ACTN</name>
<dbReference type="RefSeq" id="WP_208270175.1">
    <property type="nucleotide sequence ID" value="NZ_BAAAGM010000043.1"/>
</dbReference>
<dbReference type="EMBL" id="JAGEOK010000021">
    <property type="protein sequence ID" value="MBO2441837.1"/>
    <property type="molecule type" value="Genomic_DNA"/>
</dbReference>
<feature type="region of interest" description="Disordered" evidence="1">
    <location>
        <begin position="1"/>
        <end position="45"/>
    </location>
</feature>
<proteinExistence type="predicted"/>
<sequence length="218" mass="22343">MAAATGCGPATGDGKQTVAARPPLATPRTPGGAASRTQGSPSKPMAKAELDALLLTTSELGANYSEVPAESGGGDDNVGLQGCPELSKMFATSFAAQTARAFQYGYDSSSQVTETLFSDSPSRLSTVLGGAVRAMSSCRSFTFTSGTTPVQATVSQVHVPQLGDEQFGMTVTMVGPARTIVIEEEFVRMGSVAVSLTGAPGLVDNHLSQAAGKVRRHL</sequence>
<keyword evidence="3" id="KW-1185">Reference proteome</keyword>
<evidence type="ECO:0008006" key="4">
    <source>
        <dbReference type="Google" id="ProtNLM"/>
    </source>
</evidence>
<feature type="compositionally biased region" description="Low complexity" evidence="1">
    <location>
        <begin position="19"/>
        <end position="34"/>
    </location>
</feature>
<organism evidence="2 3">
    <name type="scientific">Actinomadura nitritigenes</name>
    <dbReference type="NCBI Taxonomy" id="134602"/>
    <lineage>
        <taxon>Bacteria</taxon>
        <taxon>Bacillati</taxon>
        <taxon>Actinomycetota</taxon>
        <taxon>Actinomycetes</taxon>
        <taxon>Streptosporangiales</taxon>
        <taxon>Thermomonosporaceae</taxon>
        <taxon>Actinomadura</taxon>
    </lineage>
</organism>
<evidence type="ECO:0000313" key="2">
    <source>
        <dbReference type="EMBL" id="MBO2441837.1"/>
    </source>
</evidence>
<protein>
    <recommendedName>
        <fullName evidence="4">Lipoprotein</fullName>
    </recommendedName>
</protein>
<evidence type="ECO:0000313" key="3">
    <source>
        <dbReference type="Proteomes" id="UP000666915"/>
    </source>
</evidence>
<gene>
    <name evidence="2" type="ORF">J4557_30375</name>
</gene>